<feature type="transmembrane region" description="Helical" evidence="8">
    <location>
        <begin position="303"/>
        <end position="320"/>
    </location>
</feature>
<dbReference type="GO" id="GO:0016757">
    <property type="term" value="F:glycosyltransferase activity"/>
    <property type="evidence" value="ECO:0007669"/>
    <property type="project" value="UniProtKB-KW"/>
</dbReference>
<gene>
    <name evidence="10" type="ORF">JF922_19220</name>
</gene>
<dbReference type="RefSeq" id="WP_338203922.1">
    <property type="nucleotide sequence ID" value="NZ_JAEKNR010000189.1"/>
</dbReference>
<feature type="transmembrane region" description="Helical" evidence="8">
    <location>
        <begin position="169"/>
        <end position="194"/>
    </location>
</feature>
<organism evidence="10 11">
    <name type="scientific">Candidatus Nephthysia bennettiae</name>
    <dbReference type="NCBI Taxonomy" id="3127016"/>
    <lineage>
        <taxon>Bacteria</taxon>
        <taxon>Bacillati</taxon>
        <taxon>Candidatus Dormiibacterota</taxon>
        <taxon>Candidatus Dormibacteria</taxon>
        <taxon>Candidatus Dormibacterales</taxon>
        <taxon>Candidatus Dormibacteraceae</taxon>
        <taxon>Candidatus Nephthysia</taxon>
    </lineage>
</organism>
<dbReference type="AlphaFoldDB" id="A0A934K8B9"/>
<dbReference type="EMBL" id="JAEKNR010000189">
    <property type="protein sequence ID" value="MBJ7600190.1"/>
    <property type="molecule type" value="Genomic_DNA"/>
</dbReference>
<reference evidence="10" key="1">
    <citation type="submission" date="2020-10" db="EMBL/GenBank/DDBJ databases">
        <title>Ca. Dormibacterota MAGs.</title>
        <authorList>
            <person name="Montgomery K."/>
        </authorList>
    </citation>
    <scope>NUCLEOTIDE SEQUENCE [LARGE SCALE GENOMIC DNA]</scope>
    <source>
        <strain evidence="10">SC8812_S17_10</strain>
    </source>
</reference>
<proteinExistence type="predicted"/>
<evidence type="ECO:0000256" key="7">
    <source>
        <dbReference type="ARBA" id="ARBA00023136"/>
    </source>
</evidence>
<evidence type="ECO:0000256" key="5">
    <source>
        <dbReference type="ARBA" id="ARBA00022692"/>
    </source>
</evidence>
<feature type="transmembrane region" description="Helical" evidence="8">
    <location>
        <begin position="332"/>
        <end position="351"/>
    </location>
</feature>
<name>A0A934K8B9_9BACT</name>
<feature type="domain" description="Glycosyltransferase RgtA/B/C/D-like" evidence="9">
    <location>
        <begin position="63"/>
        <end position="212"/>
    </location>
</feature>
<dbReference type="PANTHER" id="PTHR33908:SF11">
    <property type="entry name" value="MEMBRANE PROTEIN"/>
    <property type="match status" value="1"/>
</dbReference>
<feature type="transmembrane region" description="Helical" evidence="8">
    <location>
        <begin position="12"/>
        <end position="35"/>
    </location>
</feature>
<keyword evidence="6 8" id="KW-1133">Transmembrane helix</keyword>
<dbReference type="Pfam" id="PF13231">
    <property type="entry name" value="PMT_2"/>
    <property type="match status" value="1"/>
</dbReference>
<keyword evidence="3" id="KW-0328">Glycosyltransferase</keyword>
<evidence type="ECO:0000256" key="3">
    <source>
        <dbReference type="ARBA" id="ARBA00022676"/>
    </source>
</evidence>
<keyword evidence="4" id="KW-0808">Transferase</keyword>
<evidence type="ECO:0000256" key="4">
    <source>
        <dbReference type="ARBA" id="ARBA00022679"/>
    </source>
</evidence>
<keyword evidence="5 8" id="KW-0812">Transmembrane</keyword>
<sequence length="463" mass="48260">MAGSAREALHSELAPMAVMMVALLLRLPILTGGQIDYDEGVYWQSLRALMAGHHLFSEIYSSQPPGFLLVLLPFYGLLGQNLIAARIGVLLFSLAGLLAAYRIGALLADRRVGLLAMAVLAADPIGVRESVALQADSPAIALALWSVVLALETRVAGRRAALPAFLAGGLLALSVLVKPLAVAAGPPLLLALLLSPAAGRDRLRGVALAAAGGIVASAALLLPLHAEWGPMWDQTVGFHLVARGVSVGGLDLYTVKSELPIVALGLAGLAVCLRQAPRLAAVAGLWAASAALILAVQRPLWPHHLLALSVPAALLAGGLARFPALRSFDARLAVVPAALLLAASLGAAALVHQHQMSDASLQPAVARLQAVTRPSDPIVTDDQYMAALAGRDTPPELVDTSMVRIASGDLTTPSIEAIAERSGSHAFLFSTGRFLQLAGLESWASAHYPRHVTLDSQRTLYLP</sequence>
<evidence type="ECO:0000259" key="9">
    <source>
        <dbReference type="Pfam" id="PF13231"/>
    </source>
</evidence>
<accession>A0A934K8B9</accession>
<keyword evidence="7 8" id="KW-0472">Membrane</keyword>
<keyword evidence="11" id="KW-1185">Reference proteome</keyword>
<evidence type="ECO:0000256" key="8">
    <source>
        <dbReference type="SAM" id="Phobius"/>
    </source>
</evidence>
<dbReference type="Proteomes" id="UP000612893">
    <property type="component" value="Unassembled WGS sequence"/>
</dbReference>
<evidence type="ECO:0000256" key="2">
    <source>
        <dbReference type="ARBA" id="ARBA00022475"/>
    </source>
</evidence>
<dbReference type="GO" id="GO:0005886">
    <property type="term" value="C:plasma membrane"/>
    <property type="evidence" value="ECO:0007669"/>
    <property type="project" value="UniProtKB-SubCell"/>
</dbReference>
<evidence type="ECO:0000256" key="1">
    <source>
        <dbReference type="ARBA" id="ARBA00004651"/>
    </source>
</evidence>
<dbReference type="InterPro" id="IPR050297">
    <property type="entry name" value="LipidA_mod_glycosyltrf_83"/>
</dbReference>
<dbReference type="PANTHER" id="PTHR33908">
    <property type="entry name" value="MANNOSYLTRANSFERASE YKCB-RELATED"/>
    <property type="match status" value="1"/>
</dbReference>
<protein>
    <submittedName>
        <fullName evidence="10">Glycosyltransferase family 39 protein</fullName>
    </submittedName>
</protein>
<feature type="transmembrane region" description="Helical" evidence="8">
    <location>
        <begin position="83"/>
        <end position="104"/>
    </location>
</feature>
<feature type="transmembrane region" description="Helical" evidence="8">
    <location>
        <begin position="206"/>
        <end position="226"/>
    </location>
</feature>
<evidence type="ECO:0000256" key="6">
    <source>
        <dbReference type="ARBA" id="ARBA00022989"/>
    </source>
</evidence>
<feature type="transmembrane region" description="Helical" evidence="8">
    <location>
        <begin position="279"/>
        <end position="297"/>
    </location>
</feature>
<evidence type="ECO:0000313" key="10">
    <source>
        <dbReference type="EMBL" id="MBJ7600190.1"/>
    </source>
</evidence>
<keyword evidence="2" id="KW-1003">Cell membrane</keyword>
<comment type="subcellular location">
    <subcellularLocation>
        <location evidence="1">Cell membrane</location>
        <topology evidence="1">Multi-pass membrane protein</topology>
    </subcellularLocation>
</comment>
<comment type="caution">
    <text evidence="10">The sequence shown here is derived from an EMBL/GenBank/DDBJ whole genome shotgun (WGS) entry which is preliminary data.</text>
</comment>
<evidence type="ECO:0000313" key="11">
    <source>
        <dbReference type="Proteomes" id="UP000612893"/>
    </source>
</evidence>
<dbReference type="InterPro" id="IPR038731">
    <property type="entry name" value="RgtA/B/C-like"/>
</dbReference>
<dbReference type="GO" id="GO:0009103">
    <property type="term" value="P:lipopolysaccharide biosynthetic process"/>
    <property type="evidence" value="ECO:0007669"/>
    <property type="project" value="UniProtKB-ARBA"/>
</dbReference>